<sequence>MTSTVLCALACCAVTRADEAEPSRPWRLPPPKGNVPFDEHQLTLNMKVDNRLTPVQYTDTESDSEGDTGSDFLDLSLAADVGQSFQLEGNEQGVDARLDNNFTAFPEFTGGIVVVGDDIAMKIGGYIKADLIKDFDAIGSTDSFDTTTIPTSGPNYKNARFHARQSRLSFDTRWHTEGHTVRAFVEGDFFGGTPTSSDFRLRHAYGHIGRFTAGQTWTTFTDPAAVPQTLDFEGAVSNVNRRQGLIRWDQPVWDDFLSLAVALEDPQINVEAPSLVMGQGRTEFPDFITRARVERDWGELQAAYVLRRLGYQPNGDPVITGTGWGLNFTGSVFVMEDTKAYYQITFGKGIGSYRGSPDVVATGPDSAAIAGSFGWMVGVHHQWSDAWTSNVTFSKLHMEDLPGQDPDNLLSTTYLAVNLIANPYERVFCGIEYLYGVREDASGAEGDANRLQMSFGFFLP</sequence>
<dbReference type="Proteomes" id="UP001155241">
    <property type="component" value="Unassembled WGS sequence"/>
</dbReference>
<reference evidence="1" key="1">
    <citation type="submission" date="2022-06" db="EMBL/GenBank/DDBJ databases">
        <title>Aeoliella straminimaris, a novel planctomycete from sediments.</title>
        <authorList>
            <person name="Vitorino I.R."/>
            <person name="Lage O.M."/>
        </authorList>
    </citation>
    <scope>NUCLEOTIDE SEQUENCE</scope>
    <source>
        <strain evidence="1">ICT_H6.2</strain>
    </source>
</reference>
<dbReference type="InterPro" id="IPR045748">
    <property type="entry name" value="DcaP"/>
</dbReference>
<name>A0A9X2JFE2_9BACT</name>
<organism evidence="1 2">
    <name type="scientific">Aeoliella straminimaris</name>
    <dbReference type="NCBI Taxonomy" id="2954799"/>
    <lineage>
        <taxon>Bacteria</taxon>
        <taxon>Pseudomonadati</taxon>
        <taxon>Planctomycetota</taxon>
        <taxon>Planctomycetia</taxon>
        <taxon>Pirellulales</taxon>
        <taxon>Lacipirellulaceae</taxon>
        <taxon>Aeoliella</taxon>
    </lineage>
</organism>
<proteinExistence type="predicted"/>
<gene>
    <name evidence="1" type="ORF">NG895_04855</name>
</gene>
<dbReference type="EMBL" id="JAMXLR010000020">
    <property type="protein sequence ID" value="MCO6043227.1"/>
    <property type="molecule type" value="Genomic_DNA"/>
</dbReference>
<accession>A0A9X2JFE2</accession>
<comment type="caution">
    <text evidence="1">The sequence shown here is derived from an EMBL/GenBank/DDBJ whole genome shotgun (WGS) entry which is preliminary data.</text>
</comment>
<dbReference type="Pfam" id="PF19577">
    <property type="entry name" value="DcaP"/>
    <property type="match status" value="1"/>
</dbReference>
<evidence type="ECO:0000313" key="1">
    <source>
        <dbReference type="EMBL" id="MCO6043227.1"/>
    </source>
</evidence>
<protein>
    <submittedName>
        <fullName evidence="1">Porin</fullName>
    </submittedName>
</protein>
<dbReference type="AlphaFoldDB" id="A0A9X2JFE2"/>
<dbReference type="SUPFAM" id="SSF56935">
    <property type="entry name" value="Porins"/>
    <property type="match status" value="1"/>
</dbReference>
<keyword evidence="2" id="KW-1185">Reference proteome</keyword>
<evidence type="ECO:0000313" key="2">
    <source>
        <dbReference type="Proteomes" id="UP001155241"/>
    </source>
</evidence>